<feature type="domain" description="EF-hand" evidence="3">
    <location>
        <begin position="502"/>
        <end position="537"/>
    </location>
</feature>
<evidence type="ECO:0000256" key="2">
    <source>
        <dbReference type="SAM" id="MobiDB-lite"/>
    </source>
</evidence>
<keyword evidence="6" id="KW-1185">Reference proteome</keyword>
<dbReference type="InterPro" id="IPR018247">
    <property type="entry name" value="EF_Hand_1_Ca_BS"/>
</dbReference>
<dbReference type="Pfam" id="PF13499">
    <property type="entry name" value="EF-hand_7"/>
    <property type="match status" value="1"/>
</dbReference>
<reference evidence="6" key="1">
    <citation type="submission" date="2012-12" db="EMBL/GenBank/DDBJ databases">
        <authorList>
            <person name="Hellsten U."/>
            <person name="Grimwood J."/>
            <person name="Chapman J.A."/>
            <person name="Shapiro H."/>
            <person name="Aerts A."/>
            <person name="Otillar R.P."/>
            <person name="Terry A.Y."/>
            <person name="Boore J.L."/>
            <person name="Simakov O."/>
            <person name="Marletaz F."/>
            <person name="Cho S.-J."/>
            <person name="Edsinger-Gonzales E."/>
            <person name="Havlak P."/>
            <person name="Kuo D.-H."/>
            <person name="Larsson T."/>
            <person name="Lv J."/>
            <person name="Arendt D."/>
            <person name="Savage R."/>
            <person name="Osoegawa K."/>
            <person name="de Jong P."/>
            <person name="Lindberg D.R."/>
            <person name="Seaver E.C."/>
            <person name="Weisblat D.A."/>
            <person name="Putnam N.H."/>
            <person name="Grigoriev I.V."/>
            <person name="Rokhsar D.S."/>
        </authorList>
    </citation>
    <scope>NUCLEOTIDE SEQUENCE</scope>
    <source>
        <strain evidence="6">I ESC-2004</strain>
    </source>
</reference>
<evidence type="ECO:0000256" key="1">
    <source>
        <dbReference type="ARBA" id="ARBA00022837"/>
    </source>
</evidence>
<dbReference type="AlphaFoldDB" id="R7UDU3"/>
<dbReference type="InterPro" id="IPR002048">
    <property type="entry name" value="EF_hand_dom"/>
</dbReference>
<dbReference type="PROSITE" id="PS00018">
    <property type="entry name" value="EF_HAND_1"/>
    <property type="match status" value="1"/>
</dbReference>
<proteinExistence type="predicted"/>
<evidence type="ECO:0000313" key="4">
    <source>
        <dbReference type="EMBL" id="ELU04281.1"/>
    </source>
</evidence>
<name>R7UDU3_CAPTE</name>
<dbReference type="EMBL" id="AMQN01008228">
    <property type="status" value="NOT_ANNOTATED_CDS"/>
    <property type="molecule type" value="Genomic_DNA"/>
</dbReference>
<dbReference type="OrthoDB" id="76105at2759"/>
<dbReference type="InterPro" id="IPR011992">
    <property type="entry name" value="EF-hand-dom_pair"/>
</dbReference>
<dbReference type="EnsemblMetazoa" id="CapteT194577">
    <property type="protein sequence ID" value="CapteP194577"/>
    <property type="gene ID" value="CapteG194577"/>
</dbReference>
<feature type="compositionally biased region" description="Polar residues" evidence="2">
    <location>
        <begin position="560"/>
        <end position="569"/>
    </location>
</feature>
<accession>R7UDU3</accession>
<dbReference type="OMA" id="GMRSYSQ"/>
<dbReference type="Pfam" id="PF13516">
    <property type="entry name" value="LRR_6"/>
    <property type="match status" value="4"/>
</dbReference>
<dbReference type="GO" id="GO:0005509">
    <property type="term" value="F:calcium ion binding"/>
    <property type="evidence" value="ECO:0007669"/>
    <property type="project" value="InterPro"/>
</dbReference>
<dbReference type="HOGENOM" id="CLU_017147_3_2_1"/>
<reference evidence="5" key="3">
    <citation type="submission" date="2015-06" db="UniProtKB">
        <authorList>
            <consortium name="EnsemblMetazoa"/>
        </authorList>
    </citation>
    <scope>IDENTIFICATION</scope>
</reference>
<dbReference type="Gene3D" id="1.10.238.10">
    <property type="entry name" value="EF-hand"/>
    <property type="match status" value="1"/>
</dbReference>
<dbReference type="PANTHER" id="PTHR24114:SF2">
    <property type="entry name" value="F-BOX DOMAIN-CONTAINING PROTEIN-RELATED"/>
    <property type="match status" value="1"/>
</dbReference>
<dbReference type="PROSITE" id="PS50222">
    <property type="entry name" value="EF_HAND_2"/>
    <property type="match status" value="2"/>
</dbReference>
<dbReference type="EMBL" id="KB302492">
    <property type="protein sequence ID" value="ELU04281.1"/>
    <property type="molecule type" value="Genomic_DNA"/>
</dbReference>
<dbReference type="InterPro" id="IPR052394">
    <property type="entry name" value="LRR-containing"/>
</dbReference>
<dbReference type="SUPFAM" id="SSF47473">
    <property type="entry name" value="EF-hand"/>
    <property type="match status" value="1"/>
</dbReference>
<dbReference type="InterPro" id="IPR001611">
    <property type="entry name" value="Leu-rich_rpt"/>
</dbReference>
<dbReference type="SUPFAM" id="SSF52047">
    <property type="entry name" value="RNI-like"/>
    <property type="match status" value="1"/>
</dbReference>
<keyword evidence="1" id="KW-0106">Calcium</keyword>
<protein>
    <recommendedName>
        <fullName evidence="3">EF-hand domain-containing protein</fullName>
    </recommendedName>
</protein>
<dbReference type="CDD" id="cd00051">
    <property type="entry name" value="EFh"/>
    <property type="match status" value="1"/>
</dbReference>
<gene>
    <name evidence="4" type="ORF">CAPTEDRAFT_194577</name>
</gene>
<organism evidence="4">
    <name type="scientific">Capitella teleta</name>
    <name type="common">Polychaete worm</name>
    <dbReference type="NCBI Taxonomy" id="283909"/>
    <lineage>
        <taxon>Eukaryota</taxon>
        <taxon>Metazoa</taxon>
        <taxon>Spiralia</taxon>
        <taxon>Lophotrochozoa</taxon>
        <taxon>Annelida</taxon>
        <taxon>Polychaeta</taxon>
        <taxon>Sedentaria</taxon>
        <taxon>Scolecida</taxon>
        <taxon>Capitellidae</taxon>
        <taxon>Capitella</taxon>
    </lineage>
</organism>
<evidence type="ECO:0000313" key="5">
    <source>
        <dbReference type="EnsemblMetazoa" id="CapteP194577"/>
    </source>
</evidence>
<dbReference type="PANTHER" id="PTHR24114">
    <property type="entry name" value="LEUCINE RICH REPEAT FAMILY PROTEIN"/>
    <property type="match status" value="1"/>
</dbReference>
<dbReference type="Gene3D" id="3.80.10.10">
    <property type="entry name" value="Ribonuclease Inhibitor"/>
    <property type="match status" value="3"/>
</dbReference>
<sequence length="569" mass="64036">MDGIEIRIGDEEICDDFEEVLLNQELDKKDILDAYLKRKSKLNLPYFDDFKKPDVLIKYPTYTEYYENYGPSSQNEVFEEEMTVVEEVVMVQEKQEELPITSPGDIYRKACVKYGAKAYPHVASRLKTAEVNLSHQHFDIPQLKALCVSFEVSDSLSSSQKCHDSFLNLNLSDASLTPEGTRILVSAIGAHSTLTDLDISNNALGSLGAKYICEFLTSNSTLMRLILSGNGFGERDAILFAKALKKNRTLKILDLSHNEFREKGGLHLAMLIAYNRSLLRLSLAWNHLRLKGSATIANALKCTYEVLHNKENVSLVSLDLSWNGFANEGAKVLAHSLVRNKTLQELNLTSNRIEMEGGFALARGIARNTQLKILRVSRNPITITGVCFLLKTLKESAFSSLEVIEVLGVDINRQFEALLEELHSTRPLAVIHDAQVSHGGVYAQRKRKLVATPGDPLALLMEFVKKSGLRLFDLFAQLDKDNSMTVSKAEFRSGVKAIKVPMTETQIDQLVDRLDADKDGEISFSEFLEGQRQFRARVRRRHDSHRPNSSVNREDRPRSSLVNMTRQVS</sequence>
<dbReference type="STRING" id="283909.R7UDU3"/>
<evidence type="ECO:0000313" key="6">
    <source>
        <dbReference type="Proteomes" id="UP000014760"/>
    </source>
</evidence>
<feature type="region of interest" description="Disordered" evidence="2">
    <location>
        <begin position="538"/>
        <end position="569"/>
    </location>
</feature>
<dbReference type="SMART" id="SM00368">
    <property type="entry name" value="LRR_RI"/>
    <property type="match status" value="8"/>
</dbReference>
<reference evidence="4 6" key="2">
    <citation type="journal article" date="2013" name="Nature">
        <title>Insights into bilaterian evolution from three spiralian genomes.</title>
        <authorList>
            <person name="Simakov O."/>
            <person name="Marletaz F."/>
            <person name="Cho S.J."/>
            <person name="Edsinger-Gonzales E."/>
            <person name="Havlak P."/>
            <person name="Hellsten U."/>
            <person name="Kuo D.H."/>
            <person name="Larsson T."/>
            <person name="Lv J."/>
            <person name="Arendt D."/>
            <person name="Savage R."/>
            <person name="Osoegawa K."/>
            <person name="de Jong P."/>
            <person name="Grimwood J."/>
            <person name="Chapman J.A."/>
            <person name="Shapiro H."/>
            <person name="Aerts A."/>
            <person name="Otillar R.P."/>
            <person name="Terry A.Y."/>
            <person name="Boore J.L."/>
            <person name="Grigoriev I.V."/>
            <person name="Lindberg D.R."/>
            <person name="Seaver E.C."/>
            <person name="Weisblat D.A."/>
            <person name="Putnam N.H."/>
            <person name="Rokhsar D.S."/>
        </authorList>
    </citation>
    <scope>NUCLEOTIDE SEQUENCE</scope>
    <source>
        <strain evidence="4 6">I ESC-2004</strain>
    </source>
</reference>
<dbReference type="InterPro" id="IPR032675">
    <property type="entry name" value="LRR_dom_sf"/>
</dbReference>
<evidence type="ECO:0000259" key="3">
    <source>
        <dbReference type="PROSITE" id="PS50222"/>
    </source>
</evidence>
<dbReference type="Proteomes" id="UP000014760">
    <property type="component" value="Unassembled WGS sequence"/>
</dbReference>
<dbReference type="SMART" id="SM00054">
    <property type="entry name" value="EFh"/>
    <property type="match status" value="2"/>
</dbReference>
<feature type="domain" description="EF-hand" evidence="3">
    <location>
        <begin position="466"/>
        <end position="501"/>
    </location>
</feature>